<dbReference type="Proteomes" id="UP000092177">
    <property type="component" value="Chromosome 5"/>
</dbReference>
<name>A0A1B7Y9X0_COLHI</name>
<dbReference type="RefSeq" id="XP_018157302.1">
    <property type="nucleotide sequence ID" value="XM_018302524.1"/>
</dbReference>
<protein>
    <submittedName>
        <fullName evidence="2">Uncharacterized protein</fullName>
    </submittedName>
</protein>
<organism evidence="2 3">
    <name type="scientific">Colletotrichum higginsianum (strain IMI 349063)</name>
    <name type="common">Crucifer anthracnose fungus</name>
    <dbReference type="NCBI Taxonomy" id="759273"/>
    <lineage>
        <taxon>Eukaryota</taxon>
        <taxon>Fungi</taxon>
        <taxon>Dikarya</taxon>
        <taxon>Ascomycota</taxon>
        <taxon>Pezizomycotina</taxon>
        <taxon>Sordariomycetes</taxon>
        <taxon>Hypocreomycetidae</taxon>
        <taxon>Glomerellales</taxon>
        <taxon>Glomerellaceae</taxon>
        <taxon>Colletotrichum</taxon>
        <taxon>Colletotrichum destructivum species complex</taxon>
    </lineage>
</organism>
<gene>
    <name evidence="2" type="ORF">CH63R_07549</name>
</gene>
<dbReference type="VEuPathDB" id="FungiDB:CH63R_07549"/>
<dbReference type="AlphaFoldDB" id="A0A1B7Y9X0"/>
<evidence type="ECO:0000256" key="1">
    <source>
        <dbReference type="SAM" id="MobiDB-lite"/>
    </source>
</evidence>
<feature type="compositionally biased region" description="Basic and acidic residues" evidence="1">
    <location>
        <begin position="13"/>
        <end position="26"/>
    </location>
</feature>
<dbReference type="KEGG" id="chig:CH63R_07549"/>
<evidence type="ECO:0000313" key="2">
    <source>
        <dbReference type="EMBL" id="OBR08784.1"/>
    </source>
</evidence>
<comment type="caution">
    <text evidence="2">The sequence shown here is derived from an EMBL/GenBank/DDBJ whole genome shotgun (WGS) entry which is preliminary data.</text>
</comment>
<sequence length="87" mass="10103">MYVLWKTSEWKNDAEKNDAEKGEVQQRSHTAATSPLRRDAHGVSALFARYRNHPSRAQKQYPWRWDSPPKKQARLQLVTGVVGRDLT</sequence>
<evidence type="ECO:0000313" key="3">
    <source>
        <dbReference type="Proteomes" id="UP000092177"/>
    </source>
</evidence>
<accession>A0A1B7Y9X0</accession>
<reference evidence="3" key="1">
    <citation type="journal article" date="2017" name="BMC Genomics">
        <title>Gapless genome assembly of Colletotrichum higginsianum reveals chromosome structure and association of transposable elements with secondary metabolite gene clusters.</title>
        <authorList>
            <person name="Dallery J.-F."/>
            <person name="Lapalu N."/>
            <person name="Zampounis A."/>
            <person name="Pigne S."/>
            <person name="Luyten I."/>
            <person name="Amselem J."/>
            <person name="Wittenberg A.H.J."/>
            <person name="Zhou S."/>
            <person name="de Queiroz M.V."/>
            <person name="Robin G.P."/>
            <person name="Auger A."/>
            <person name="Hainaut M."/>
            <person name="Henrissat B."/>
            <person name="Kim K.-T."/>
            <person name="Lee Y.-H."/>
            <person name="Lespinet O."/>
            <person name="Schwartz D.C."/>
            <person name="Thon M.R."/>
            <person name="O'Connell R.J."/>
        </authorList>
    </citation>
    <scope>NUCLEOTIDE SEQUENCE [LARGE SCALE GENOMIC DNA]</scope>
    <source>
        <strain evidence="3">IMI 349063</strain>
    </source>
</reference>
<proteinExistence type="predicted"/>
<feature type="region of interest" description="Disordered" evidence="1">
    <location>
        <begin position="13"/>
        <end position="38"/>
    </location>
</feature>
<keyword evidence="3" id="KW-1185">Reference proteome</keyword>
<dbReference type="GeneID" id="28866631"/>
<dbReference type="EMBL" id="LTAN01000005">
    <property type="protein sequence ID" value="OBR08784.1"/>
    <property type="molecule type" value="Genomic_DNA"/>
</dbReference>